<protein>
    <recommendedName>
        <fullName evidence="3">AB hydrolase-1 domain-containing protein</fullName>
    </recommendedName>
</protein>
<sequence length="306" mass="32557">MYISAALITFMLEAFRGTPPPDNGTTAVSGTFTVVGTYCVPDDLSKNTLQILVHGITYGKDYWTGLGFGDEFDWHVAANACGYATLIPQLNIDTFHYLLNSVRTFPANPLGRTFSKLVWVGHSYGSFLGSTLARQFPSDADALVITGFSTAGNFSGVLTAHWTAAAHHAPALANLPAGYLTRATEANRTAVFYAGAFDPALPPFDFRVEGTITVGEAAAIPVLPEAAPAYTGPVFIATGAQGVFFCGTIQADCDAKLAASKHDFFPAVADRDFGFFAPDQTGHDLRLHLSAPLTSGKVHDFLDAHL</sequence>
<reference evidence="1" key="2">
    <citation type="submission" date="2023-06" db="EMBL/GenBank/DDBJ databases">
        <authorList>
            <consortium name="Lawrence Berkeley National Laboratory"/>
            <person name="Haridas S."/>
            <person name="Hensen N."/>
            <person name="Bonometti L."/>
            <person name="Westerberg I."/>
            <person name="Brannstrom I.O."/>
            <person name="Guillou S."/>
            <person name="Cros-Aarteil S."/>
            <person name="Calhoun S."/>
            <person name="Kuo A."/>
            <person name="Mondo S."/>
            <person name="Pangilinan J."/>
            <person name="Riley R."/>
            <person name="Labutti K."/>
            <person name="Andreopoulos B."/>
            <person name="Lipzen A."/>
            <person name="Chen C."/>
            <person name="Yanf M."/>
            <person name="Daum C."/>
            <person name="Ng V."/>
            <person name="Clum A."/>
            <person name="Steindorff A."/>
            <person name="Ohm R."/>
            <person name="Martin F."/>
            <person name="Silar P."/>
            <person name="Natvig D."/>
            <person name="Lalanne C."/>
            <person name="Gautier V."/>
            <person name="Ament-Velasquez S.L."/>
            <person name="Kruys A."/>
            <person name="Hutchinson M.I."/>
            <person name="Powell A.J."/>
            <person name="Barry K."/>
            <person name="Miller A.N."/>
            <person name="Grigoriev I.V."/>
            <person name="Debuchy R."/>
            <person name="Gladieux P."/>
            <person name="Thoren M.H."/>
            <person name="Johannesson H."/>
        </authorList>
    </citation>
    <scope>NUCLEOTIDE SEQUENCE</scope>
    <source>
        <strain evidence="1">CBS 958.72</strain>
    </source>
</reference>
<dbReference type="Proteomes" id="UP001287356">
    <property type="component" value="Unassembled WGS sequence"/>
</dbReference>
<reference evidence="1" key="1">
    <citation type="journal article" date="2023" name="Mol. Phylogenet. Evol.">
        <title>Genome-scale phylogeny and comparative genomics of the fungal order Sordariales.</title>
        <authorList>
            <person name="Hensen N."/>
            <person name="Bonometti L."/>
            <person name="Westerberg I."/>
            <person name="Brannstrom I.O."/>
            <person name="Guillou S."/>
            <person name="Cros-Aarteil S."/>
            <person name="Calhoun S."/>
            <person name="Haridas S."/>
            <person name="Kuo A."/>
            <person name="Mondo S."/>
            <person name="Pangilinan J."/>
            <person name="Riley R."/>
            <person name="LaButti K."/>
            <person name="Andreopoulos B."/>
            <person name="Lipzen A."/>
            <person name="Chen C."/>
            <person name="Yan M."/>
            <person name="Daum C."/>
            <person name="Ng V."/>
            <person name="Clum A."/>
            <person name="Steindorff A."/>
            <person name="Ohm R.A."/>
            <person name="Martin F."/>
            <person name="Silar P."/>
            <person name="Natvig D.O."/>
            <person name="Lalanne C."/>
            <person name="Gautier V."/>
            <person name="Ament-Velasquez S.L."/>
            <person name="Kruys A."/>
            <person name="Hutchinson M.I."/>
            <person name="Powell A.J."/>
            <person name="Barry K."/>
            <person name="Miller A.N."/>
            <person name="Grigoriev I.V."/>
            <person name="Debuchy R."/>
            <person name="Gladieux P."/>
            <person name="Hiltunen Thoren M."/>
            <person name="Johannesson H."/>
        </authorList>
    </citation>
    <scope>NUCLEOTIDE SEQUENCE</scope>
    <source>
        <strain evidence="1">CBS 958.72</strain>
    </source>
</reference>
<proteinExistence type="predicted"/>
<dbReference type="AlphaFoldDB" id="A0AAE0JSK8"/>
<evidence type="ECO:0000313" key="1">
    <source>
        <dbReference type="EMBL" id="KAK3361033.1"/>
    </source>
</evidence>
<comment type="caution">
    <text evidence="1">The sequence shown here is derived from an EMBL/GenBank/DDBJ whole genome shotgun (WGS) entry which is preliminary data.</text>
</comment>
<dbReference type="EMBL" id="JAULSN010000013">
    <property type="protein sequence ID" value="KAK3361033.1"/>
    <property type="molecule type" value="Genomic_DNA"/>
</dbReference>
<accession>A0AAE0JSK8</accession>
<name>A0AAE0JSK8_9PEZI</name>
<dbReference type="InterPro" id="IPR029058">
    <property type="entry name" value="AB_hydrolase_fold"/>
</dbReference>
<evidence type="ECO:0000313" key="2">
    <source>
        <dbReference type="Proteomes" id="UP001287356"/>
    </source>
</evidence>
<keyword evidence="2" id="KW-1185">Reference proteome</keyword>
<dbReference type="SUPFAM" id="SSF53474">
    <property type="entry name" value="alpha/beta-Hydrolases"/>
    <property type="match status" value="1"/>
</dbReference>
<gene>
    <name evidence="1" type="ORF">B0T24DRAFT_660629</name>
</gene>
<evidence type="ECO:0008006" key="3">
    <source>
        <dbReference type="Google" id="ProtNLM"/>
    </source>
</evidence>
<organism evidence="1 2">
    <name type="scientific">Lasiosphaeria ovina</name>
    <dbReference type="NCBI Taxonomy" id="92902"/>
    <lineage>
        <taxon>Eukaryota</taxon>
        <taxon>Fungi</taxon>
        <taxon>Dikarya</taxon>
        <taxon>Ascomycota</taxon>
        <taxon>Pezizomycotina</taxon>
        <taxon>Sordariomycetes</taxon>
        <taxon>Sordariomycetidae</taxon>
        <taxon>Sordariales</taxon>
        <taxon>Lasiosphaeriaceae</taxon>
        <taxon>Lasiosphaeria</taxon>
    </lineage>
</organism>
<dbReference type="Gene3D" id="3.40.50.1820">
    <property type="entry name" value="alpha/beta hydrolase"/>
    <property type="match status" value="1"/>
</dbReference>